<dbReference type="RefSeq" id="WP_380080740.1">
    <property type="nucleotide sequence ID" value="NZ_JBHRZF010000216.1"/>
</dbReference>
<accession>A0ABV8AAT1</accession>
<feature type="region of interest" description="Disordered" evidence="1">
    <location>
        <begin position="535"/>
        <end position="569"/>
    </location>
</feature>
<dbReference type="InterPro" id="IPR009282">
    <property type="entry name" value="DUF937"/>
</dbReference>
<organism evidence="2 3">
    <name type="scientific">Deinococcus antarcticus</name>
    <dbReference type="NCBI Taxonomy" id="1298767"/>
    <lineage>
        <taxon>Bacteria</taxon>
        <taxon>Thermotogati</taxon>
        <taxon>Deinococcota</taxon>
        <taxon>Deinococci</taxon>
        <taxon>Deinococcales</taxon>
        <taxon>Deinococcaceae</taxon>
        <taxon>Deinococcus</taxon>
    </lineage>
</organism>
<protein>
    <submittedName>
        <fullName evidence="2">DUF937 domain-containing protein</fullName>
    </submittedName>
</protein>
<dbReference type="Pfam" id="PF06078">
    <property type="entry name" value="DUF937"/>
    <property type="match status" value="2"/>
</dbReference>
<feature type="region of interest" description="Disordered" evidence="1">
    <location>
        <begin position="383"/>
        <end position="411"/>
    </location>
</feature>
<keyword evidence="3" id="KW-1185">Reference proteome</keyword>
<feature type="compositionally biased region" description="Pro residues" evidence="1">
    <location>
        <begin position="393"/>
        <end position="404"/>
    </location>
</feature>
<evidence type="ECO:0000256" key="1">
    <source>
        <dbReference type="SAM" id="MobiDB-lite"/>
    </source>
</evidence>
<comment type="caution">
    <text evidence="2">The sequence shown here is derived from an EMBL/GenBank/DDBJ whole genome shotgun (WGS) entry which is preliminary data.</text>
</comment>
<gene>
    <name evidence="2" type="ORF">ACFOPQ_18730</name>
</gene>
<dbReference type="Proteomes" id="UP001595748">
    <property type="component" value="Unassembled WGS sequence"/>
</dbReference>
<dbReference type="EMBL" id="JBHRZF010000216">
    <property type="protein sequence ID" value="MFC3862803.1"/>
    <property type="molecule type" value="Genomic_DNA"/>
</dbReference>
<sequence>MNIADLIQSYFDGDNAQRLGQAVGIDGNLAQKALSIGLPMLVNALADHAANPQGQSQIMEAISSLPQFGSIADVLGSADGAGNLQRAGELLAPALLGGKADSIVNTVTSQVGGSVGEVQKLLHMALPLLLSLLGRQGVNAGSLGSVLGGLKNMGNPGSLAGVAAGAAGLAGAAQAAGGNLPGAGGESTVNAILDLLKGQLSGANADKIGGAAGFTGSTAGRAVQGAWPVVLNALVNKGKTEAGADDLLRLMGQFGDLSDENGHLNAGILGDAAEMSRVETQGRGLLGDLFGNVDELTGRLGTALGGSGNNAGRLLSLLTPLLLSMLGKKTTGMNGAALSGLLGELGGKLSSLLPAGLSGLGALLGSQTVAAQPEVKVATPVTPAPRVETATPAPRPTPVTPPPATTVTTATTEKRGGFPWWWILLPLLLLGGCLLTRQPATNTTTPPAATEQAVVILVTNPTSDSNLPPQPFTMSGTGPAGTTLRIEDQGQEVATATVGDDGNWSAEIPAPTVGEHTYSVIGGENVRSEFKVNVTEGDTGTDASGSTDTTSTDTTDTTTTDAAPASDGTFAISEPAADATIAAGGFDLRGTGTAGDEVEVFEDGTSLGKTTIGDDGNWTYRVASPAAGAHTYSVKGQDGTELGTVATTVEAATGDASACTKDYTLSITDGQTVSEPFRFGGEGSGQGYSVTVKRGDRTIGTKDIPLDGACGWSYTSKPGKGTITYEVRPMGDAAAAPLSTVNLTVAQ</sequence>
<dbReference type="InterPro" id="IPR013783">
    <property type="entry name" value="Ig-like_fold"/>
</dbReference>
<proteinExistence type="predicted"/>
<reference evidence="3" key="1">
    <citation type="journal article" date="2019" name="Int. J. Syst. Evol. Microbiol.">
        <title>The Global Catalogue of Microorganisms (GCM) 10K type strain sequencing project: providing services to taxonomists for standard genome sequencing and annotation.</title>
        <authorList>
            <consortium name="The Broad Institute Genomics Platform"/>
            <consortium name="The Broad Institute Genome Sequencing Center for Infectious Disease"/>
            <person name="Wu L."/>
            <person name="Ma J."/>
        </authorList>
    </citation>
    <scope>NUCLEOTIDE SEQUENCE [LARGE SCALE GENOMIC DNA]</scope>
    <source>
        <strain evidence="3">CCTCC AB 2013263</strain>
    </source>
</reference>
<feature type="compositionally biased region" description="Low complexity" evidence="1">
    <location>
        <begin position="383"/>
        <end position="392"/>
    </location>
</feature>
<evidence type="ECO:0000313" key="2">
    <source>
        <dbReference type="EMBL" id="MFC3862803.1"/>
    </source>
</evidence>
<dbReference type="Gene3D" id="2.60.40.10">
    <property type="entry name" value="Immunoglobulins"/>
    <property type="match status" value="2"/>
</dbReference>
<feature type="compositionally biased region" description="Low complexity" evidence="1">
    <location>
        <begin position="537"/>
        <end position="569"/>
    </location>
</feature>
<evidence type="ECO:0000313" key="3">
    <source>
        <dbReference type="Proteomes" id="UP001595748"/>
    </source>
</evidence>
<name>A0ABV8AAT1_9DEIO</name>